<accession>X0VIA2</accession>
<evidence type="ECO:0000256" key="1">
    <source>
        <dbReference type="SAM" id="Phobius"/>
    </source>
</evidence>
<reference evidence="2" key="1">
    <citation type="journal article" date="2014" name="Front. Microbiol.">
        <title>High frequency of phylogenetically diverse reductive dehalogenase-homologous genes in deep subseafloor sedimentary metagenomes.</title>
        <authorList>
            <person name="Kawai M."/>
            <person name="Futagami T."/>
            <person name="Toyoda A."/>
            <person name="Takaki Y."/>
            <person name="Nishi S."/>
            <person name="Hori S."/>
            <person name="Arai W."/>
            <person name="Tsubouchi T."/>
            <person name="Morono Y."/>
            <person name="Uchiyama I."/>
            <person name="Ito T."/>
            <person name="Fujiyama A."/>
            <person name="Inagaki F."/>
            <person name="Takami H."/>
        </authorList>
    </citation>
    <scope>NUCLEOTIDE SEQUENCE</scope>
    <source>
        <strain evidence="2">Expedition CK06-06</strain>
    </source>
</reference>
<feature type="non-terminal residue" evidence="2">
    <location>
        <position position="119"/>
    </location>
</feature>
<organism evidence="2">
    <name type="scientific">marine sediment metagenome</name>
    <dbReference type="NCBI Taxonomy" id="412755"/>
    <lineage>
        <taxon>unclassified sequences</taxon>
        <taxon>metagenomes</taxon>
        <taxon>ecological metagenomes</taxon>
    </lineage>
</organism>
<dbReference type="Gene3D" id="6.10.340.10">
    <property type="match status" value="1"/>
</dbReference>
<sequence length="119" mass="13225">MIALGAIGGTLIVRRLADQAADWWLILLFLAIGTTLSVVINFWIIKNALRPLSDLISLVDQVQAGSSQIDSQFLEPTDPDISQLASTLDTLVRELNERNLELRALSEQAINVLEEERKQ</sequence>
<feature type="transmembrane region" description="Helical" evidence="1">
    <location>
        <begin position="23"/>
        <end position="45"/>
    </location>
</feature>
<keyword evidence="1" id="KW-1133">Transmembrane helix</keyword>
<proteinExistence type="predicted"/>
<dbReference type="AlphaFoldDB" id="X0VIA2"/>
<evidence type="ECO:0000313" key="2">
    <source>
        <dbReference type="EMBL" id="GAG00296.1"/>
    </source>
</evidence>
<comment type="caution">
    <text evidence="2">The sequence shown here is derived from an EMBL/GenBank/DDBJ whole genome shotgun (WGS) entry which is preliminary data.</text>
</comment>
<name>X0VIA2_9ZZZZ</name>
<keyword evidence="1" id="KW-0472">Membrane</keyword>
<evidence type="ECO:0008006" key="3">
    <source>
        <dbReference type="Google" id="ProtNLM"/>
    </source>
</evidence>
<gene>
    <name evidence="2" type="ORF">S01H1_45390</name>
</gene>
<keyword evidence="1" id="KW-0812">Transmembrane</keyword>
<dbReference type="EMBL" id="BARS01029001">
    <property type="protein sequence ID" value="GAG00296.1"/>
    <property type="molecule type" value="Genomic_DNA"/>
</dbReference>
<protein>
    <recommendedName>
        <fullName evidence="3">HAMP domain-containing protein</fullName>
    </recommendedName>
</protein>